<feature type="domain" description="Ig-like" evidence="8">
    <location>
        <begin position="9"/>
        <end position="127"/>
    </location>
</feature>
<accession>A0AAY5KPP1</accession>
<keyword evidence="3" id="KW-0732">Signal</keyword>
<dbReference type="Proteomes" id="UP000265140">
    <property type="component" value="Chromosome 25"/>
</dbReference>
<evidence type="ECO:0000256" key="7">
    <source>
        <dbReference type="ARBA" id="ARBA00023180"/>
    </source>
</evidence>
<reference evidence="9 10" key="1">
    <citation type="submission" date="2020-02" db="EMBL/GenBank/DDBJ databases">
        <title>Esox lucius (northern pike) genome, fEsoLuc1, primary haplotype.</title>
        <authorList>
            <person name="Myers G."/>
            <person name="Karagic N."/>
            <person name="Meyer A."/>
            <person name="Pippel M."/>
            <person name="Reichard M."/>
            <person name="Winkler S."/>
            <person name="Tracey A."/>
            <person name="Sims Y."/>
            <person name="Howe K."/>
            <person name="Rhie A."/>
            <person name="Formenti G."/>
            <person name="Durbin R."/>
            <person name="Fedrigo O."/>
            <person name="Jarvis E.D."/>
        </authorList>
    </citation>
    <scope>NUCLEOTIDE SEQUENCE [LARGE SCALE GENOMIC DNA]</scope>
</reference>
<dbReference type="InterPro" id="IPR036179">
    <property type="entry name" value="Ig-like_dom_sf"/>
</dbReference>
<dbReference type="PANTHER" id="PTHR19433">
    <property type="entry name" value="T-CELL RECEPTOR ALPHA CHAIN V REGION-RELATED"/>
    <property type="match status" value="1"/>
</dbReference>
<dbReference type="GeneTree" id="ENSGT00400000023727"/>
<keyword evidence="2" id="KW-1003">Cell membrane</keyword>
<evidence type="ECO:0000256" key="5">
    <source>
        <dbReference type="ARBA" id="ARBA00023136"/>
    </source>
</evidence>
<dbReference type="InterPro" id="IPR013106">
    <property type="entry name" value="Ig_V-set"/>
</dbReference>
<keyword evidence="6" id="KW-1015">Disulfide bond</keyword>
<protein>
    <recommendedName>
        <fullName evidence="8">Ig-like domain-containing protein</fullName>
    </recommendedName>
</protein>
<dbReference type="AlphaFoldDB" id="A0AAY5KPP1"/>
<name>A0AAY5KPP1_ESOLU</name>
<evidence type="ECO:0000256" key="3">
    <source>
        <dbReference type="ARBA" id="ARBA00022729"/>
    </source>
</evidence>
<dbReference type="Gene3D" id="2.60.40.10">
    <property type="entry name" value="Immunoglobulins"/>
    <property type="match status" value="1"/>
</dbReference>
<dbReference type="Ensembl" id="ENSELUT00000092261.1">
    <property type="protein sequence ID" value="ENSELUP00000088437.1"/>
    <property type="gene ID" value="ENSELUG00000035042.1"/>
</dbReference>
<reference evidence="9" key="2">
    <citation type="submission" date="2025-08" db="UniProtKB">
        <authorList>
            <consortium name="Ensembl"/>
        </authorList>
    </citation>
    <scope>IDENTIFICATION</scope>
</reference>
<dbReference type="GO" id="GO:0005886">
    <property type="term" value="C:plasma membrane"/>
    <property type="evidence" value="ECO:0007669"/>
    <property type="project" value="UniProtKB-SubCell"/>
</dbReference>
<comment type="subcellular location">
    <subcellularLocation>
        <location evidence="1">Cell membrane</location>
    </subcellularLocation>
</comment>
<evidence type="ECO:0000256" key="2">
    <source>
        <dbReference type="ARBA" id="ARBA00022475"/>
    </source>
</evidence>
<dbReference type="GO" id="GO:0002376">
    <property type="term" value="P:immune system process"/>
    <property type="evidence" value="ECO:0007669"/>
    <property type="project" value="UniProtKB-KW"/>
</dbReference>
<dbReference type="GO" id="GO:0009617">
    <property type="term" value="P:response to bacterium"/>
    <property type="evidence" value="ECO:0007669"/>
    <property type="project" value="TreeGrafter"/>
</dbReference>
<evidence type="ECO:0000313" key="9">
    <source>
        <dbReference type="Ensembl" id="ENSELUP00000088437.1"/>
    </source>
</evidence>
<dbReference type="InterPro" id="IPR007110">
    <property type="entry name" value="Ig-like_dom"/>
</dbReference>
<keyword evidence="4" id="KW-0391">Immunity</keyword>
<evidence type="ECO:0000259" key="8">
    <source>
        <dbReference type="PROSITE" id="PS50835"/>
    </source>
</evidence>
<dbReference type="InterPro" id="IPR013783">
    <property type="entry name" value="Ig-like_fold"/>
</dbReference>
<evidence type="ECO:0000313" key="10">
    <source>
        <dbReference type="Proteomes" id="UP000265140"/>
    </source>
</evidence>
<keyword evidence="10" id="KW-1185">Reference proteome</keyword>
<dbReference type="Pfam" id="PF07686">
    <property type="entry name" value="V-set"/>
    <property type="match status" value="1"/>
</dbReference>
<dbReference type="InterPro" id="IPR052051">
    <property type="entry name" value="TCR_complex_component"/>
</dbReference>
<evidence type="ECO:0000256" key="6">
    <source>
        <dbReference type="ARBA" id="ARBA00023157"/>
    </source>
</evidence>
<reference evidence="9" key="3">
    <citation type="submission" date="2025-09" db="UniProtKB">
        <authorList>
            <consortium name="Ensembl"/>
        </authorList>
    </citation>
    <scope>IDENTIFICATION</scope>
</reference>
<organism evidence="9 10">
    <name type="scientific">Esox lucius</name>
    <name type="common">Northern pike</name>
    <dbReference type="NCBI Taxonomy" id="8010"/>
    <lineage>
        <taxon>Eukaryota</taxon>
        <taxon>Metazoa</taxon>
        <taxon>Chordata</taxon>
        <taxon>Craniata</taxon>
        <taxon>Vertebrata</taxon>
        <taxon>Euteleostomi</taxon>
        <taxon>Actinopterygii</taxon>
        <taxon>Neopterygii</taxon>
        <taxon>Teleostei</taxon>
        <taxon>Protacanthopterygii</taxon>
        <taxon>Esociformes</taxon>
        <taxon>Esocidae</taxon>
        <taxon>Esox</taxon>
    </lineage>
</organism>
<dbReference type="SUPFAM" id="SSF48726">
    <property type="entry name" value="Immunoglobulin"/>
    <property type="match status" value="1"/>
</dbReference>
<evidence type="ECO:0000256" key="4">
    <source>
        <dbReference type="ARBA" id="ARBA00022859"/>
    </source>
</evidence>
<proteinExistence type="predicted"/>
<keyword evidence="7" id="KW-0325">Glycoprotein</keyword>
<dbReference type="SMART" id="SM00409">
    <property type="entry name" value="IG"/>
    <property type="match status" value="1"/>
</dbReference>
<evidence type="ECO:0000256" key="1">
    <source>
        <dbReference type="ARBA" id="ARBA00004236"/>
    </source>
</evidence>
<dbReference type="PANTHER" id="PTHR19433:SF111">
    <property type="entry name" value="T CELL RECEPTOR ALPHA VARIABLE 4"/>
    <property type="match status" value="1"/>
</dbReference>
<dbReference type="InterPro" id="IPR003599">
    <property type="entry name" value="Ig_sub"/>
</dbReference>
<keyword evidence="5" id="KW-0472">Membrane</keyword>
<dbReference type="PROSITE" id="PS50835">
    <property type="entry name" value="IG_LIKE"/>
    <property type="match status" value="1"/>
</dbReference>
<sequence length="203" mass="23700">ETHTNFLLPQSDGISGSEVELRVRPGDNVTLYCDMLLPNTLIVWYRNCSHVDQPHLVITRHKRVRDPKYLENFQSAFSRFTLVWNISKRTHDLLIENVTESDLGLYYCGTNTTIMEEGNQTEKEDFNRYGNVITRLSLGKNIIFFLFLYHGNWCVKTVAVKCLQNKTCVTPRWTSARDRRDQRRRKCRTLTSVPIQPSNTSRV</sequence>